<proteinExistence type="predicted"/>
<dbReference type="EMBL" id="KI393609">
    <property type="protein sequence ID" value="ERN07942.1"/>
    <property type="molecule type" value="Genomic_DNA"/>
</dbReference>
<dbReference type="AlphaFoldDB" id="W1PDD4"/>
<dbReference type="Gramene" id="ERN07942">
    <property type="protein sequence ID" value="ERN07942"/>
    <property type="gene ID" value="AMTR_s00012p00246980"/>
</dbReference>
<sequence length="84" mass="9777">LKERRLSPRLALDESVLFQSKMRLSGKGTTRQVLHHAPLCDDARLLARIWRFVRSNFLGKIEISVENSSLFLCSRPRSRLRPVF</sequence>
<reference evidence="2" key="1">
    <citation type="journal article" date="2013" name="Science">
        <title>The Amborella genome and the evolution of flowering plants.</title>
        <authorList>
            <consortium name="Amborella Genome Project"/>
        </authorList>
    </citation>
    <scope>NUCLEOTIDE SEQUENCE [LARGE SCALE GENOMIC DNA]</scope>
</reference>
<dbReference type="HOGENOM" id="CLU_2534077_0_0_1"/>
<protein>
    <submittedName>
        <fullName evidence="1">Uncharacterized protein</fullName>
    </submittedName>
</protein>
<evidence type="ECO:0000313" key="2">
    <source>
        <dbReference type="Proteomes" id="UP000017836"/>
    </source>
</evidence>
<accession>W1PDD4</accession>
<dbReference type="Proteomes" id="UP000017836">
    <property type="component" value="Unassembled WGS sequence"/>
</dbReference>
<organism evidence="1 2">
    <name type="scientific">Amborella trichopoda</name>
    <dbReference type="NCBI Taxonomy" id="13333"/>
    <lineage>
        <taxon>Eukaryota</taxon>
        <taxon>Viridiplantae</taxon>
        <taxon>Streptophyta</taxon>
        <taxon>Embryophyta</taxon>
        <taxon>Tracheophyta</taxon>
        <taxon>Spermatophyta</taxon>
        <taxon>Magnoliopsida</taxon>
        <taxon>Amborellales</taxon>
        <taxon>Amborellaceae</taxon>
        <taxon>Amborella</taxon>
    </lineage>
</organism>
<gene>
    <name evidence="1" type="ORF">AMTR_s00012p00246980</name>
</gene>
<evidence type="ECO:0000313" key="1">
    <source>
        <dbReference type="EMBL" id="ERN07942.1"/>
    </source>
</evidence>
<name>W1PDD4_AMBTC</name>
<keyword evidence="2" id="KW-1185">Reference proteome</keyword>
<feature type="non-terminal residue" evidence="1">
    <location>
        <position position="1"/>
    </location>
</feature>